<comment type="caution">
    <text evidence="2">The sequence shown here is derived from an EMBL/GenBank/DDBJ whole genome shotgun (WGS) entry which is preliminary data.</text>
</comment>
<dbReference type="Gene3D" id="2.60.40.2620">
    <property type="entry name" value="Fimbrillin-like"/>
    <property type="match status" value="1"/>
</dbReference>
<keyword evidence="3" id="KW-1185">Reference proteome</keyword>
<keyword evidence="1" id="KW-0732">Signal</keyword>
<dbReference type="PROSITE" id="PS51257">
    <property type="entry name" value="PROKAR_LIPOPROTEIN"/>
    <property type="match status" value="1"/>
</dbReference>
<proteinExistence type="predicted"/>
<evidence type="ECO:0000313" key="3">
    <source>
        <dbReference type="Proteomes" id="UP000600600"/>
    </source>
</evidence>
<gene>
    <name evidence="2" type="ORF">H8S67_17580</name>
</gene>
<dbReference type="Proteomes" id="UP000600600">
    <property type="component" value="Unassembled WGS sequence"/>
</dbReference>
<evidence type="ECO:0000313" key="2">
    <source>
        <dbReference type="EMBL" id="MBC5606467.1"/>
    </source>
</evidence>
<reference evidence="2 3" key="1">
    <citation type="submission" date="2020-08" db="EMBL/GenBank/DDBJ databases">
        <title>Genome public.</title>
        <authorList>
            <person name="Liu C."/>
            <person name="Sun Q."/>
        </authorList>
    </citation>
    <scope>NUCLEOTIDE SEQUENCE [LARGE SCALE GENOMIC DNA]</scope>
    <source>
        <strain evidence="2 3">M27</strain>
    </source>
</reference>
<protein>
    <submittedName>
        <fullName evidence="2">Fimbrillin family protein</fullName>
    </submittedName>
</protein>
<accession>A0ABR7CF97</accession>
<dbReference type="InterPro" id="IPR042278">
    <property type="entry name" value="Mfa-like_1_N"/>
</dbReference>
<dbReference type="Gene3D" id="2.60.40.2630">
    <property type="match status" value="1"/>
</dbReference>
<dbReference type="RefSeq" id="WP_186968190.1">
    <property type="nucleotide sequence ID" value="NZ_JACOOE010000009.1"/>
</dbReference>
<dbReference type="EMBL" id="JACOOE010000009">
    <property type="protein sequence ID" value="MBC5606467.1"/>
    <property type="molecule type" value="Genomic_DNA"/>
</dbReference>
<dbReference type="CDD" id="cd13120">
    <property type="entry name" value="BF2867_like_N"/>
    <property type="match status" value="1"/>
</dbReference>
<dbReference type="CDD" id="cd13121">
    <property type="entry name" value="BF2867_like_C"/>
    <property type="match status" value="1"/>
</dbReference>
<sequence length="312" mass="33482">MKNKKLVLYVALAVSLGACGNDNEPESSPVPDGRTALTVQGKIGVKSTSESRAIDTDWGYNDKIGVFMVYSGNDAGLTQENICGGADNKCYVTTGGDGNFKPDGAETEGDNTNIIYFPVVGAVDFYAYYPFVSPLTDYTYPLDVTVQSNQEAIDFMYADKVEGCTKENPKVGFNFVHKLSKLVLEISPGDGLNTADLKNLSVTVGDQPIKATFNLSNGTLACGADKSDITLLTTESGTLSEAILLPNSAKSRVLTFDLNNGNDEPFTWTMDKALDAGSKYTYEVRLHRTKVEITSASITGWTPENGGTVDAH</sequence>
<dbReference type="InterPro" id="IPR025049">
    <property type="entry name" value="Mfa-like_1"/>
</dbReference>
<name>A0ABR7CF97_9BACE</name>
<dbReference type="Pfam" id="PF13149">
    <property type="entry name" value="Mfa_like_1"/>
    <property type="match status" value="1"/>
</dbReference>
<organism evidence="2 3">
    <name type="scientific">Bacteroides difficilis</name>
    <dbReference type="NCBI Taxonomy" id="2763021"/>
    <lineage>
        <taxon>Bacteria</taxon>
        <taxon>Pseudomonadati</taxon>
        <taxon>Bacteroidota</taxon>
        <taxon>Bacteroidia</taxon>
        <taxon>Bacteroidales</taxon>
        <taxon>Bacteroidaceae</taxon>
        <taxon>Bacteroides</taxon>
    </lineage>
</organism>
<feature type="signal peptide" evidence="1">
    <location>
        <begin position="1"/>
        <end position="20"/>
    </location>
</feature>
<evidence type="ECO:0000256" key="1">
    <source>
        <dbReference type="SAM" id="SignalP"/>
    </source>
</evidence>
<feature type="chain" id="PRO_5046618781" evidence="1">
    <location>
        <begin position="21"/>
        <end position="312"/>
    </location>
</feature>